<evidence type="ECO:0000313" key="2">
    <source>
        <dbReference type="EMBL" id="ETW10988.1"/>
    </source>
</evidence>
<dbReference type="InterPro" id="IPR050834">
    <property type="entry name" value="Glycosyltransf_2"/>
</dbReference>
<dbReference type="eggNOG" id="COG0463">
    <property type="taxonomic scope" value="Bacteria"/>
</dbReference>
<keyword evidence="3" id="KW-1185">Reference proteome</keyword>
<proteinExistence type="predicted"/>
<gene>
    <name evidence="2" type="ORF">ATO8_19244</name>
</gene>
<dbReference type="PANTHER" id="PTHR43685:SF11">
    <property type="entry name" value="GLYCOSYLTRANSFERASE TAGX-RELATED"/>
    <property type="match status" value="1"/>
</dbReference>
<feature type="domain" description="Glycosyltransferase 2-like" evidence="1">
    <location>
        <begin position="283"/>
        <end position="396"/>
    </location>
</feature>
<dbReference type="AlphaFoldDB" id="W4HF25"/>
<name>W4HF25_9RHOB</name>
<dbReference type="InterPro" id="IPR029044">
    <property type="entry name" value="Nucleotide-diphossugar_trans"/>
</dbReference>
<evidence type="ECO:0000313" key="3">
    <source>
        <dbReference type="Proteomes" id="UP000019063"/>
    </source>
</evidence>
<evidence type="ECO:0000259" key="1">
    <source>
        <dbReference type="Pfam" id="PF00535"/>
    </source>
</evidence>
<dbReference type="RefSeq" id="WP_043846966.1">
    <property type="nucleotide sequence ID" value="NZ_AQQW01000018.1"/>
</dbReference>
<dbReference type="CDD" id="cd00761">
    <property type="entry name" value="Glyco_tranf_GTA_type"/>
    <property type="match status" value="1"/>
</dbReference>
<dbReference type="Proteomes" id="UP000019063">
    <property type="component" value="Unassembled WGS sequence"/>
</dbReference>
<dbReference type="InterPro" id="IPR001173">
    <property type="entry name" value="Glyco_trans_2-like"/>
</dbReference>
<protein>
    <submittedName>
        <fullName evidence="2">Glycosyl transferase family protein</fullName>
    </submittedName>
</protein>
<dbReference type="GO" id="GO:0016740">
    <property type="term" value="F:transferase activity"/>
    <property type="evidence" value="ECO:0007669"/>
    <property type="project" value="UniProtKB-KW"/>
</dbReference>
<dbReference type="Gene3D" id="3.90.550.10">
    <property type="entry name" value="Spore Coat Polysaccharide Biosynthesis Protein SpsA, Chain A"/>
    <property type="match status" value="1"/>
</dbReference>
<dbReference type="Pfam" id="PF00535">
    <property type="entry name" value="Glycos_transf_2"/>
    <property type="match status" value="1"/>
</dbReference>
<reference evidence="2 3" key="1">
    <citation type="journal article" date="2014" name="Antonie Van Leeuwenhoek">
        <title>Roseivivax atlanticus sp. nov., isolated from surface seawater of the Atlantic Ocean.</title>
        <authorList>
            <person name="Li G."/>
            <person name="Lai Q."/>
            <person name="Liu X."/>
            <person name="Sun F."/>
            <person name="Shao Z."/>
        </authorList>
    </citation>
    <scope>NUCLEOTIDE SEQUENCE [LARGE SCALE GENOMIC DNA]</scope>
    <source>
        <strain evidence="2 3">22II-s10s</strain>
    </source>
</reference>
<accession>W4HF25</accession>
<sequence length="532" mass="58214">MRGPALLWHHLRPAGRQGPEPEALAALCEAEPARGRAATDAALRRLRHLPPAERADQLAERLSRPDTRGQLRVVFHLLAHPTASARQAGRRMMSERAFHWRDFRRAEAEAEAFLAEPHARSAAATDAVLARLTRTKLRLGKRGEALELNLRRAGDVPTPAQLIERAWILQRDDPDAARDLLARCGAQEGGAGRIGSGLVLADFFARGDLAGVERLASRIEDQPECTLLARAYRANAALSRGDPSGQRAVFAQLGLDIAPASRFDALAPRARHPVPDADAAIDVVMTAYNAADHIETAIRAVLGQSWRDLTLIVVDDGSRDGTPERVAALAASDERLRLMRTERNGGTYLAKNLGIRAGAAPFVALCDADDMWMPDHAALHLAEMLRHPEVMVTTSHWIRMFGTGGIDIKPQGAVTEVCPHSTFFRRAAFDRVGYFDSVRIGADREILGRIALEYGPSGLRDIPKVLTLGRRHGASLTTSGTGAAVAGETPAIRHQYWHIWNEWHLAQVRAGRPLYNSGRPEERPYPVPDGLI</sequence>
<dbReference type="STRING" id="1379903.ATO8_19244"/>
<keyword evidence="2" id="KW-0808">Transferase</keyword>
<comment type="caution">
    <text evidence="2">The sequence shown here is derived from an EMBL/GenBank/DDBJ whole genome shotgun (WGS) entry which is preliminary data.</text>
</comment>
<organism evidence="2 3">
    <name type="scientific">Roseivivax marinus</name>
    <dbReference type="NCBI Taxonomy" id="1379903"/>
    <lineage>
        <taxon>Bacteria</taxon>
        <taxon>Pseudomonadati</taxon>
        <taxon>Pseudomonadota</taxon>
        <taxon>Alphaproteobacteria</taxon>
        <taxon>Rhodobacterales</taxon>
        <taxon>Roseobacteraceae</taxon>
        <taxon>Roseivivax</taxon>
    </lineage>
</organism>
<dbReference type="EMBL" id="AQQW01000018">
    <property type="protein sequence ID" value="ETW10988.1"/>
    <property type="molecule type" value="Genomic_DNA"/>
</dbReference>
<dbReference type="SUPFAM" id="SSF53448">
    <property type="entry name" value="Nucleotide-diphospho-sugar transferases"/>
    <property type="match status" value="1"/>
</dbReference>
<dbReference type="PANTHER" id="PTHR43685">
    <property type="entry name" value="GLYCOSYLTRANSFERASE"/>
    <property type="match status" value="1"/>
</dbReference>